<protein>
    <recommendedName>
        <fullName evidence="2">Type 4 fimbrial biogenesis protein PilX N-terminal domain-containing protein</fullName>
    </recommendedName>
</protein>
<dbReference type="EMBL" id="MUIE01000286">
    <property type="protein sequence ID" value="OQX33557.1"/>
    <property type="molecule type" value="Genomic_DNA"/>
</dbReference>
<evidence type="ECO:0000313" key="4">
    <source>
        <dbReference type="EMBL" id="PUE01522.1"/>
    </source>
</evidence>
<dbReference type="EMBL" id="PQCO01000199">
    <property type="protein sequence ID" value="PUE01522.1"/>
    <property type="molecule type" value="Genomic_DNA"/>
</dbReference>
<dbReference type="Proteomes" id="UP000250928">
    <property type="component" value="Unassembled WGS sequence"/>
</dbReference>
<reference evidence="4 6" key="2">
    <citation type="submission" date="2018-01" db="EMBL/GenBank/DDBJ databases">
        <title>Novel co-symbiosis in the lucinid bivalve Phacoides pectinatus.</title>
        <authorList>
            <person name="Lim S.J."/>
            <person name="Davis B.G."/>
            <person name="Gill D.E."/>
            <person name="Engel A.S."/>
            <person name="Anderson L.C."/>
            <person name="Campbell B.J."/>
        </authorList>
    </citation>
    <scope>NUCLEOTIDE SEQUENCE [LARGE SCALE GENOMIC DNA]</scope>
    <source>
        <strain evidence="4">N3_P5</strain>
    </source>
</reference>
<keyword evidence="1" id="KW-1133">Transmembrane helix</keyword>
<evidence type="ECO:0000256" key="1">
    <source>
        <dbReference type="SAM" id="Phobius"/>
    </source>
</evidence>
<dbReference type="InterPro" id="IPR025746">
    <property type="entry name" value="PilX_N_dom"/>
</dbReference>
<dbReference type="Pfam" id="PF14341">
    <property type="entry name" value="PilX_N"/>
    <property type="match status" value="1"/>
</dbReference>
<keyword evidence="1" id="KW-0812">Transmembrane</keyword>
<keyword evidence="5" id="KW-1185">Reference proteome</keyword>
<accession>A0A657PUE5</accession>
<name>A0A657PUE5_9GAMM</name>
<sequence length="160" mass="17152">MRGGSQMRRQSDRQRGAVLVISLVILLILTIIGVSALRTSSLDARIVANLAEDRTAFQVSETGIELQIQKVSEDGIGDFENAYVATSKTYSPTVDTGDLNMADTSVAIEIKSLGLGGYARGSSIPRFRTSRFSIHSTAERVGSKARAVHSRGLDILIPGT</sequence>
<dbReference type="Proteomes" id="UP000243361">
    <property type="component" value="Unassembled WGS sequence"/>
</dbReference>
<evidence type="ECO:0000313" key="6">
    <source>
        <dbReference type="Proteomes" id="UP000250928"/>
    </source>
</evidence>
<feature type="transmembrane region" description="Helical" evidence="1">
    <location>
        <begin position="16"/>
        <end position="37"/>
    </location>
</feature>
<reference evidence="3 5" key="1">
    <citation type="submission" date="2017-02" db="EMBL/GenBank/DDBJ databases">
        <title>Novel co-symbiosis in the unique lucinid bivalve Phacoides pectinatus.</title>
        <authorList>
            <person name="Lim S.J."/>
            <person name="Davis B.G."/>
            <person name="Gill D.E."/>
            <person name="Engel A.S."/>
            <person name="Anderson L.C."/>
            <person name="Campbell B.J."/>
        </authorList>
    </citation>
    <scope>NUCLEOTIDE SEQUENCE [LARGE SCALE GENOMIC DNA]</scope>
    <source>
        <strain evidence="3">LUC13016_P6</strain>
    </source>
</reference>
<evidence type="ECO:0000313" key="3">
    <source>
        <dbReference type="EMBL" id="OQX33557.1"/>
    </source>
</evidence>
<dbReference type="AlphaFoldDB" id="A0A657PUE5"/>
<gene>
    <name evidence="3" type="ORF">B0D84_04465</name>
    <name evidence="4" type="ORF">C3L24_07715</name>
</gene>
<proteinExistence type="predicted"/>
<feature type="domain" description="Type 4 fimbrial biogenesis protein PilX N-terminal" evidence="2">
    <location>
        <begin position="15"/>
        <end position="65"/>
    </location>
</feature>
<organism evidence="4 6">
    <name type="scientific">Candidatus Sedimenticola endophacoides</name>
    <dbReference type="NCBI Taxonomy" id="2548426"/>
    <lineage>
        <taxon>Bacteria</taxon>
        <taxon>Pseudomonadati</taxon>
        <taxon>Pseudomonadota</taxon>
        <taxon>Gammaproteobacteria</taxon>
        <taxon>Chromatiales</taxon>
        <taxon>Sedimenticolaceae</taxon>
        <taxon>Sedimenticola</taxon>
    </lineage>
</organism>
<evidence type="ECO:0000259" key="2">
    <source>
        <dbReference type="Pfam" id="PF14341"/>
    </source>
</evidence>
<evidence type="ECO:0000313" key="5">
    <source>
        <dbReference type="Proteomes" id="UP000243361"/>
    </source>
</evidence>
<keyword evidence="1" id="KW-0472">Membrane</keyword>
<comment type="caution">
    <text evidence="4">The sequence shown here is derived from an EMBL/GenBank/DDBJ whole genome shotgun (WGS) entry which is preliminary data.</text>
</comment>